<evidence type="ECO:0000256" key="4">
    <source>
        <dbReference type="ARBA" id="ARBA00022884"/>
    </source>
</evidence>
<sequence>IVEPKIAVPRKSNPKFVMRTKKIFLGGLSASTSLEDIKSYFEQFCTVKDAMLALTKSHTGIEASDSLPLKTKTSWIRFAKYTFMILTVRPSN</sequence>
<dbReference type="PANTHER" id="PTHR48032">
    <property type="entry name" value="RNA-BINDING PROTEIN MUSASHI HOMOLOG RBP6"/>
    <property type="match status" value="1"/>
</dbReference>
<evidence type="ECO:0000256" key="3">
    <source>
        <dbReference type="ARBA" id="ARBA00022737"/>
    </source>
</evidence>
<keyword evidence="3" id="KW-0677">Repeat</keyword>
<evidence type="ECO:0000313" key="6">
    <source>
        <dbReference type="Proteomes" id="UP000595437"/>
    </source>
</evidence>
<organism evidence="5 6">
    <name type="scientific">Caligus rogercresseyi</name>
    <name type="common">Sea louse</name>
    <dbReference type="NCBI Taxonomy" id="217165"/>
    <lineage>
        <taxon>Eukaryota</taxon>
        <taxon>Metazoa</taxon>
        <taxon>Ecdysozoa</taxon>
        <taxon>Arthropoda</taxon>
        <taxon>Crustacea</taxon>
        <taxon>Multicrustacea</taxon>
        <taxon>Hexanauplia</taxon>
        <taxon>Copepoda</taxon>
        <taxon>Siphonostomatoida</taxon>
        <taxon>Caligidae</taxon>
        <taxon>Caligus</taxon>
    </lineage>
</organism>
<keyword evidence="4" id="KW-0694">RNA-binding</keyword>
<feature type="non-terminal residue" evidence="5">
    <location>
        <position position="1"/>
    </location>
</feature>
<keyword evidence="6" id="KW-1185">Reference proteome</keyword>
<comment type="subcellular location">
    <subcellularLocation>
        <location evidence="1">Cytoplasm</location>
    </subcellularLocation>
</comment>
<name>A0A7T8HES5_CALRO</name>
<dbReference type="OrthoDB" id="1875751at2759"/>
<dbReference type="InterPro" id="IPR035979">
    <property type="entry name" value="RBD_domain_sf"/>
</dbReference>
<dbReference type="InterPro" id="IPR012677">
    <property type="entry name" value="Nucleotide-bd_a/b_plait_sf"/>
</dbReference>
<proteinExistence type="predicted"/>
<dbReference type="GO" id="GO:0003729">
    <property type="term" value="F:mRNA binding"/>
    <property type="evidence" value="ECO:0007669"/>
    <property type="project" value="TreeGrafter"/>
</dbReference>
<dbReference type="Proteomes" id="UP000595437">
    <property type="component" value="Chromosome 6"/>
</dbReference>
<accession>A0A7T8HES5</accession>
<evidence type="ECO:0000313" key="5">
    <source>
        <dbReference type="EMBL" id="QQP48644.1"/>
    </source>
</evidence>
<dbReference type="AlphaFoldDB" id="A0A7T8HES5"/>
<dbReference type="Gene3D" id="3.30.70.330">
    <property type="match status" value="1"/>
</dbReference>
<reference evidence="6" key="1">
    <citation type="submission" date="2021-01" db="EMBL/GenBank/DDBJ databases">
        <title>Caligus Genome Assembly.</title>
        <authorList>
            <person name="Gallardo-Escarate C."/>
        </authorList>
    </citation>
    <scope>NUCLEOTIDE SEQUENCE [LARGE SCALE GENOMIC DNA]</scope>
</reference>
<keyword evidence="2" id="KW-0963">Cytoplasm</keyword>
<protein>
    <submittedName>
        <fullName evidence="5">RNAbinding protein Musashi -like protein Rbp6like</fullName>
    </submittedName>
</protein>
<dbReference type="PANTHER" id="PTHR48032:SF18">
    <property type="entry name" value="RRM DOMAIN-CONTAINING PROTEIN"/>
    <property type="match status" value="1"/>
</dbReference>
<dbReference type="SUPFAM" id="SSF54928">
    <property type="entry name" value="RNA-binding domain, RBD"/>
    <property type="match status" value="1"/>
</dbReference>
<dbReference type="GO" id="GO:0005737">
    <property type="term" value="C:cytoplasm"/>
    <property type="evidence" value="ECO:0007669"/>
    <property type="project" value="UniProtKB-SubCell"/>
</dbReference>
<gene>
    <name evidence="5" type="ORF">FKW44_009019</name>
</gene>
<dbReference type="GO" id="GO:0006417">
    <property type="term" value="P:regulation of translation"/>
    <property type="evidence" value="ECO:0007669"/>
    <property type="project" value="TreeGrafter"/>
</dbReference>
<evidence type="ECO:0000256" key="1">
    <source>
        <dbReference type="ARBA" id="ARBA00004496"/>
    </source>
</evidence>
<dbReference type="EMBL" id="CP045895">
    <property type="protein sequence ID" value="QQP48644.1"/>
    <property type="molecule type" value="Genomic_DNA"/>
</dbReference>
<evidence type="ECO:0000256" key="2">
    <source>
        <dbReference type="ARBA" id="ARBA00022490"/>
    </source>
</evidence>